<feature type="DNA-binding region" description="H-T-H motif" evidence="2">
    <location>
        <begin position="31"/>
        <end position="50"/>
    </location>
</feature>
<evidence type="ECO:0000313" key="4">
    <source>
        <dbReference type="EMBL" id="STO08265.1"/>
    </source>
</evidence>
<dbReference type="AlphaFoldDB" id="A0A377FUX3"/>
<dbReference type="PROSITE" id="PS50977">
    <property type="entry name" value="HTH_TETR_2"/>
    <property type="match status" value="1"/>
</dbReference>
<evidence type="ECO:0000256" key="1">
    <source>
        <dbReference type="ARBA" id="ARBA00023125"/>
    </source>
</evidence>
<dbReference type="RefSeq" id="WP_029335184.1">
    <property type="nucleotide sequence ID" value="NZ_UGGP01000001.1"/>
</dbReference>
<dbReference type="Pfam" id="PF00440">
    <property type="entry name" value="TetR_N"/>
    <property type="match status" value="1"/>
</dbReference>
<protein>
    <submittedName>
        <fullName evidence="4">Transcriptional regulator BetI</fullName>
    </submittedName>
</protein>
<dbReference type="GO" id="GO:0003677">
    <property type="term" value="F:DNA binding"/>
    <property type="evidence" value="ECO:0007669"/>
    <property type="project" value="UniProtKB-UniRule"/>
</dbReference>
<dbReference type="PANTHER" id="PTHR30055">
    <property type="entry name" value="HTH-TYPE TRANSCRIPTIONAL REGULATOR RUTR"/>
    <property type="match status" value="1"/>
</dbReference>
<evidence type="ECO:0000313" key="5">
    <source>
        <dbReference type="Proteomes" id="UP000254060"/>
    </source>
</evidence>
<evidence type="ECO:0000256" key="2">
    <source>
        <dbReference type="PROSITE-ProRule" id="PRU00335"/>
    </source>
</evidence>
<organism evidence="4 5">
    <name type="scientific">Exiguobacterium aurantiacum</name>
    <dbReference type="NCBI Taxonomy" id="33987"/>
    <lineage>
        <taxon>Bacteria</taxon>
        <taxon>Bacillati</taxon>
        <taxon>Bacillota</taxon>
        <taxon>Bacilli</taxon>
        <taxon>Bacillales</taxon>
        <taxon>Bacillales Family XII. Incertae Sedis</taxon>
        <taxon>Exiguobacterium</taxon>
    </lineage>
</organism>
<evidence type="ECO:0000259" key="3">
    <source>
        <dbReference type="PROSITE" id="PS50977"/>
    </source>
</evidence>
<feature type="domain" description="HTH tetR-type" evidence="3">
    <location>
        <begin position="9"/>
        <end position="68"/>
    </location>
</feature>
<dbReference type="Proteomes" id="UP000254060">
    <property type="component" value="Unassembled WGS sequence"/>
</dbReference>
<name>A0A377FUX3_9BACL</name>
<sequence>MDGFTKRTEEKRRAILEAARTLMTKEQSRFTINELARAASVSPVSIYNYFGSKEQVILHVLTHLTVQEMNWIEQRIEEQIPFEQLLIDILRRKIESAGMFDDTVLTIVTTDPSWQQLAARGYAAFRNLIEYGKMTGAVDPDISTDAYLRYVQLMQHAILSDPQLSTAQMTDTMREHFHFFLHGIMRKNN</sequence>
<dbReference type="InterPro" id="IPR001647">
    <property type="entry name" value="HTH_TetR"/>
</dbReference>
<gene>
    <name evidence="4" type="ORF">NCTC13163_01635</name>
</gene>
<dbReference type="GO" id="GO:0006355">
    <property type="term" value="P:regulation of DNA-templated transcription"/>
    <property type="evidence" value="ECO:0007669"/>
    <property type="project" value="UniProtKB-ARBA"/>
</dbReference>
<accession>A0A377FUX3</accession>
<dbReference type="STRING" id="1397694.GCA_000702585_02132"/>
<dbReference type="SUPFAM" id="SSF46689">
    <property type="entry name" value="Homeodomain-like"/>
    <property type="match status" value="1"/>
</dbReference>
<dbReference type="EMBL" id="UGGP01000001">
    <property type="protein sequence ID" value="STO08265.1"/>
    <property type="molecule type" value="Genomic_DNA"/>
</dbReference>
<dbReference type="InterPro" id="IPR009057">
    <property type="entry name" value="Homeodomain-like_sf"/>
</dbReference>
<dbReference type="Gene3D" id="1.10.357.10">
    <property type="entry name" value="Tetracycline Repressor, domain 2"/>
    <property type="match status" value="1"/>
</dbReference>
<dbReference type="OrthoDB" id="113732at2"/>
<proteinExistence type="predicted"/>
<keyword evidence="1 2" id="KW-0238">DNA-binding</keyword>
<reference evidence="4 5" key="1">
    <citation type="submission" date="2018-06" db="EMBL/GenBank/DDBJ databases">
        <authorList>
            <consortium name="Pathogen Informatics"/>
            <person name="Doyle S."/>
        </authorList>
    </citation>
    <scope>NUCLEOTIDE SEQUENCE [LARGE SCALE GENOMIC DNA]</scope>
    <source>
        <strain evidence="4 5">NCTC13163</strain>
    </source>
</reference>
<dbReference type="PRINTS" id="PR00455">
    <property type="entry name" value="HTHTETR"/>
</dbReference>
<dbReference type="InterPro" id="IPR050109">
    <property type="entry name" value="HTH-type_TetR-like_transc_reg"/>
</dbReference>